<dbReference type="KEGG" id="csg:Cylst_5920"/>
<evidence type="ECO:0000313" key="2">
    <source>
        <dbReference type="Proteomes" id="UP000010475"/>
    </source>
</evidence>
<dbReference type="HOGENOM" id="CLU_3308384_0_0_3"/>
<organism evidence="1 2">
    <name type="scientific">Cylindrospermum stagnale PCC 7417</name>
    <dbReference type="NCBI Taxonomy" id="56107"/>
    <lineage>
        <taxon>Bacteria</taxon>
        <taxon>Bacillati</taxon>
        <taxon>Cyanobacteriota</taxon>
        <taxon>Cyanophyceae</taxon>
        <taxon>Nostocales</taxon>
        <taxon>Nostocaceae</taxon>
        <taxon>Cylindrospermum</taxon>
    </lineage>
</organism>
<reference evidence="1 2" key="1">
    <citation type="submission" date="2012-06" db="EMBL/GenBank/DDBJ databases">
        <title>Finished chromosome of genome of Cylindrospermum stagnale PCC 7417.</title>
        <authorList>
            <consortium name="US DOE Joint Genome Institute"/>
            <person name="Gugger M."/>
            <person name="Coursin T."/>
            <person name="Rippka R."/>
            <person name="Tandeau De Marsac N."/>
            <person name="Huntemann M."/>
            <person name="Wei C.-L."/>
            <person name="Han J."/>
            <person name="Detter J.C."/>
            <person name="Han C."/>
            <person name="Tapia R."/>
            <person name="Chen A."/>
            <person name="Kyrpides N."/>
            <person name="Mavromatis K."/>
            <person name="Markowitz V."/>
            <person name="Szeto E."/>
            <person name="Ivanova N."/>
            <person name="Pagani I."/>
            <person name="Pati A."/>
            <person name="Goodwin L."/>
            <person name="Nordberg H.P."/>
            <person name="Cantor M.N."/>
            <person name="Hua S.X."/>
            <person name="Woyke T."/>
            <person name="Kerfeld C.A."/>
        </authorList>
    </citation>
    <scope>NUCLEOTIDE SEQUENCE [LARGE SCALE GENOMIC DNA]</scope>
    <source>
        <strain evidence="1 2">PCC 7417</strain>
    </source>
</reference>
<dbReference type="EMBL" id="CP003642">
    <property type="protein sequence ID" value="AFZ27896.1"/>
    <property type="molecule type" value="Genomic_DNA"/>
</dbReference>
<dbReference type="Proteomes" id="UP000010475">
    <property type="component" value="Chromosome"/>
</dbReference>
<dbReference type="AlphaFoldDB" id="K9X742"/>
<keyword evidence="2" id="KW-1185">Reference proteome</keyword>
<accession>K9X742</accession>
<protein>
    <submittedName>
        <fullName evidence="1">Uncharacterized protein</fullName>
    </submittedName>
</protein>
<proteinExistence type="predicted"/>
<sequence length="39" mass="4409">MKFFSGKEGSVTIQRHPDAGNTALFIQLDLEPMQFVILE</sequence>
<gene>
    <name evidence="1" type="ORF">Cylst_5920</name>
</gene>
<name>K9X742_9NOST</name>
<evidence type="ECO:0000313" key="1">
    <source>
        <dbReference type="EMBL" id="AFZ27896.1"/>
    </source>
</evidence>